<evidence type="ECO:0000313" key="4">
    <source>
        <dbReference type="Proteomes" id="UP000199365"/>
    </source>
</evidence>
<dbReference type="InterPro" id="IPR036291">
    <property type="entry name" value="NAD(P)-bd_dom_sf"/>
</dbReference>
<dbReference type="Pfam" id="PF13561">
    <property type="entry name" value="adh_short_C2"/>
    <property type="match status" value="1"/>
</dbReference>
<dbReference type="PANTHER" id="PTHR42760:SF133">
    <property type="entry name" value="3-OXOACYL-[ACYL-CARRIER-PROTEIN] REDUCTASE"/>
    <property type="match status" value="1"/>
</dbReference>
<name>A0A1H1HDK0_9BURK</name>
<dbReference type="InterPro" id="IPR002347">
    <property type="entry name" value="SDR_fam"/>
</dbReference>
<sequence length="255" mass="26812">MNIARLFDLNGRTALVTGGNSGIGEAMARALGGAGARVVLVARRSDALDEAAMRLRDDGIDAHMHACDLSDAHAARACALDAAAQHGQIDILVNAAGVNLRQPFDEVTPQAWQQQLALHLGAPFFMTQALAPSMKARGHGRIINIASLQSYRAFNDSAPYGAAKGGVVQLTRAIAQAWSRYGITCNAIGPGFFPTALTAPVFNDARVADMHAQNTCIGRNGQLDDLYGVTVFLASDASAYVTGQTIMVDGGYTAR</sequence>
<organism evidence="3 4">
    <name type="scientific">Paraburkholderia tuberum</name>
    <dbReference type="NCBI Taxonomy" id="157910"/>
    <lineage>
        <taxon>Bacteria</taxon>
        <taxon>Pseudomonadati</taxon>
        <taxon>Pseudomonadota</taxon>
        <taxon>Betaproteobacteria</taxon>
        <taxon>Burkholderiales</taxon>
        <taxon>Burkholderiaceae</taxon>
        <taxon>Paraburkholderia</taxon>
    </lineage>
</organism>
<dbReference type="Gene3D" id="3.40.50.720">
    <property type="entry name" value="NAD(P)-binding Rossmann-like Domain"/>
    <property type="match status" value="1"/>
</dbReference>
<evidence type="ECO:0000256" key="1">
    <source>
        <dbReference type="ARBA" id="ARBA00006484"/>
    </source>
</evidence>
<dbReference type="GO" id="GO:0048038">
    <property type="term" value="F:quinone binding"/>
    <property type="evidence" value="ECO:0007669"/>
    <property type="project" value="TreeGrafter"/>
</dbReference>
<comment type="similarity">
    <text evidence="1">Belongs to the short-chain dehydrogenases/reductases (SDR) family.</text>
</comment>
<dbReference type="GO" id="GO:0006633">
    <property type="term" value="P:fatty acid biosynthetic process"/>
    <property type="evidence" value="ECO:0007669"/>
    <property type="project" value="TreeGrafter"/>
</dbReference>
<accession>A0A1H1HDK0</accession>
<dbReference type="InterPro" id="IPR020904">
    <property type="entry name" value="Sc_DH/Rdtase_CS"/>
</dbReference>
<reference evidence="4" key="1">
    <citation type="submission" date="2016-10" db="EMBL/GenBank/DDBJ databases">
        <authorList>
            <person name="Varghese N."/>
            <person name="Submissions S."/>
        </authorList>
    </citation>
    <scope>NUCLEOTIDE SEQUENCE [LARGE SCALE GENOMIC DNA]</scope>
    <source>
        <strain evidence="4">DUS833</strain>
    </source>
</reference>
<dbReference type="PRINTS" id="PR00081">
    <property type="entry name" value="GDHRDH"/>
</dbReference>
<dbReference type="PROSITE" id="PS00061">
    <property type="entry name" value="ADH_SHORT"/>
    <property type="match status" value="1"/>
</dbReference>
<dbReference type="FunFam" id="3.40.50.720:FF:000084">
    <property type="entry name" value="Short-chain dehydrogenase reductase"/>
    <property type="match status" value="1"/>
</dbReference>
<dbReference type="GO" id="GO:0016616">
    <property type="term" value="F:oxidoreductase activity, acting on the CH-OH group of donors, NAD or NADP as acceptor"/>
    <property type="evidence" value="ECO:0007669"/>
    <property type="project" value="TreeGrafter"/>
</dbReference>
<evidence type="ECO:0000313" key="3">
    <source>
        <dbReference type="EMBL" id="SDR23542.1"/>
    </source>
</evidence>
<dbReference type="RefSeq" id="WP_090804981.1">
    <property type="nucleotide sequence ID" value="NZ_FNKX01000001.1"/>
</dbReference>
<dbReference type="SUPFAM" id="SSF51735">
    <property type="entry name" value="NAD(P)-binding Rossmann-fold domains"/>
    <property type="match status" value="1"/>
</dbReference>
<keyword evidence="4" id="KW-1185">Reference proteome</keyword>
<dbReference type="Proteomes" id="UP000199365">
    <property type="component" value="Unassembled WGS sequence"/>
</dbReference>
<dbReference type="AlphaFoldDB" id="A0A1H1HDK0"/>
<evidence type="ECO:0000256" key="2">
    <source>
        <dbReference type="ARBA" id="ARBA00023002"/>
    </source>
</evidence>
<dbReference type="EMBL" id="FNKX01000001">
    <property type="protein sequence ID" value="SDR23542.1"/>
    <property type="molecule type" value="Genomic_DNA"/>
</dbReference>
<dbReference type="STRING" id="157910.SAMN05445850_3481"/>
<gene>
    <name evidence="3" type="ORF">SAMN05445850_3481</name>
</gene>
<keyword evidence="2" id="KW-0560">Oxidoreductase</keyword>
<proteinExistence type="inferred from homology"/>
<protein>
    <submittedName>
        <fullName evidence="3">Gluconate 5-dehydrogenase</fullName>
    </submittedName>
</protein>
<dbReference type="PANTHER" id="PTHR42760">
    <property type="entry name" value="SHORT-CHAIN DEHYDROGENASES/REDUCTASES FAMILY MEMBER"/>
    <property type="match status" value="1"/>
</dbReference>
<dbReference type="PRINTS" id="PR00080">
    <property type="entry name" value="SDRFAMILY"/>
</dbReference>